<dbReference type="RefSeq" id="WP_010276635.1">
    <property type="nucleotide sequence ID" value="NZ_BSWF01000006.1"/>
</dbReference>
<dbReference type="Proteomes" id="UP000762586">
    <property type="component" value="Unassembled WGS sequence"/>
</dbReference>
<evidence type="ECO:0000313" key="6">
    <source>
        <dbReference type="Proteomes" id="UP000029435"/>
    </source>
</evidence>
<dbReference type="EMBL" id="JQOD01000002">
    <property type="protein sequence ID" value="KGA33777.1"/>
    <property type="molecule type" value="Genomic_DNA"/>
</dbReference>
<evidence type="ECO:0000313" key="7">
    <source>
        <dbReference type="Proteomes" id="UP000269351"/>
    </source>
</evidence>
<evidence type="ECO:0000313" key="5">
    <source>
        <dbReference type="EMBL" id="QPK25839.1"/>
    </source>
</evidence>
<feature type="domain" description="GST N-terminal" evidence="1">
    <location>
        <begin position="1"/>
        <end position="81"/>
    </location>
</feature>
<dbReference type="AlphaFoldDB" id="A0A086EFU8"/>
<dbReference type="InterPro" id="IPR040079">
    <property type="entry name" value="Glutathione_S-Trfase"/>
</dbReference>
<dbReference type="PROSITE" id="PS50404">
    <property type="entry name" value="GST_NTER"/>
    <property type="match status" value="1"/>
</dbReference>
<dbReference type="InterPro" id="IPR004045">
    <property type="entry name" value="Glutathione_S-Trfase_N"/>
</dbReference>
<feature type="domain" description="GST C-terminal" evidence="2">
    <location>
        <begin position="87"/>
        <end position="202"/>
    </location>
</feature>
<dbReference type="CDD" id="cd03057">
    <property type="entry name" value="GST_N_Beta"/>
    <property type="match status" value="1"/>
</dbReference>
<dbReference type="SUPFAM" id="SSF52833">
    <property type="entry name" value="Thioredoxin-like"/>
    <property type="match status" value="1"/>
</dbReference>
<dbReference type="InterPro" id="IPR010987">
    <property type="entry name" value="Glutathione-S-Trfase_C-like"/>
</dbReference>
<reference evidence="4 8" key="2">
    <citation type="submission" date="2020-07" db="EMBL/GenBank/DDBJ databases">
        <title>A pangenomic view of the genus Pectobacterium provides insights into genome organization, phylogeny, and virulence.</title>
        <authorList>
            <person name="Jonkheer E."/>
            <person name="Brankovics B."/>
            <person name="Houwers I."/>
            <person name="Van Der Wolf J."/>
            <person name="Bonants P."/>
            <person name="Vreeburg R."/>
            <person name="Bollema R."/>
            <person name="De Haan J."/>
            <person name="Berke L."/>
            <person name="De Ridder D."/>
            <person name="Smit S."/>
            <person name="Van Der Lee T.A.J."/>
        </authorList>
    </citation>
    <scope>NUCLEOTIDE SEQUENCE [LARGE SCALE GENOMIC DNA]</scope>
    <source>
        <strain evidence="4 8">NAK:384</strain>
    </source>
</reference>
<dbReference type="SFLD" id="SFLDG01150">
    <property type="entry name" value="Main.1:_Beta-like"/>
    <property type="match status" value="1"/>
</dbReference>
<evidence type="ECO:0000259" key="1">
    <source>
        <dbReference type="PROSITE" id="PS50404"/>
    </source>
</evidence>
<dbReference type="SUPFAM" id="SSF47616">
    <property type="entry name" value="GST C-terminal domain-like"/>
    <property type="match status" value="1"/>
</dbReference>
<dbReference type="InterPro" id="IPR036282">
    <property type="entry name" value="Glutathione-S-Trfase_C_sf"/>
</dbReference>
<proteinExistence type="predicted"/>
<dbReference type="Gene3D" id="3.40.30.10">
    <property type="entry name" value="Glutaredoxin"/>
    <property type="match status" value="1"/>
</dbReference>
<dbReference type="InterPro" id="IPR036249">
    <property type="entry name" value="Thioredoxin-like_sf"/>
</dbReference>
<dbReference type="Gene3D" id="1.20.1050.10">
    <property type="match status" value="1"/>
</dbReference>
<dbReference type="GeneID" id="61408314"/>
<dbReference type="Pfam" id="PF13409">
    <property type="entry name" value="GST_N_2"/>
    <property type="match status" value="1"/>
</dbReference>
<dbReference type="GO" id="GO:0004364">
    <property type="term" value="F:glutathione transferase activity"/>
    <property type="evidence" value="ECO:0007669"/>
    <property type="project" value="UniProtKB-EC"/>
</dbReference>
<dbReference type="STRING" id="180957.B5S52_09900"/>
<accession>A0A086EFU8</accession>
<dbReference type="NCBIfam" id="NF007831">
    <property type="entry name" value="PRK10542.1"/>
    <property type="match status" value="1"/>
</dbReference>
<name>A0A086EFU8_9GAMM</name>
<dbReference type="EC" id="2.5.1.18" evidence="5"/>
<dbReference type="InterPro" id="IPR004046">
    <property type="entry name" value="GST_C"/>
</dbReference>
<evidence type="ECO:0000259" key="2">
    <source>
        <dbReference type="PROSITE" id="PS50405"/>
    </source>
</evidence>
<dbReference type="PANTHER" id="PTHR44051">
    <property type="entry name" value="GLUTATHIONE S-TRANSFERASE-RELATED"/>
    <property type="match status" value="1"/>
</dbReference>
<dbReference type="EMBL" id="JACGET010000013">
    <property type="protein sequence ID" value="MBN3106913.1"/>
    <property type="molecule type" value="Genomic_DNA"/>
</dbReference>
<dbReference type="Pfam" id="PF00043">
    <property type="entry name" value="GST_C"/>
    <property type="match status" value="1"/>
</dbReference>
<dbReference type="EMBL" id="CP065031">
    <property type="protein sequence ID" value="QPK25839.1"/>
    <property type="molecule type" value="Genomic_DNA"/>
</dbReference>
<organism evidence="5 7">
    <name type="scientific">Pectobacterium brasiliense</name>
    <dbReference type="NCBI Taxonomy" id="180957"/>
    <lineage>
        <taxon>Bacteria</taxon>
        <taxon>Pseudomonadati</taxon>
        <taxon>Pseudomonadota</taxon>
        <taxon>Gammaproteobacteria</taxon>
        <taxon>Enterobacterales</taxon>
        <taxon>Pectobacteriaceae</taxon>
        <taxon>Pectobacterium</taxon>
    </lineage>
</organism>
<keyword evidence="8" id="KW-1185">Reference proteome</keyword>
<reference evidence="3 6" key="1">
    <citation type="submission" date="2014-08" db="EMBL/GenBank/DDBJ databases">
        <title>Genome sequences of NCPPB Pectobacterium isolates.</title>
        <authorList>
            <person name="Glover R.H."/>
            <person name="Sapp M."/>
            <person name="Elphinstone J."/>
        </authorList>
    </citation>
    <scope>NUCLEOTIDE SEQUENCE [LARGE SCALE GENOMIC DNA]</scope>
    <source>
        <strain evidence="3 6">LMG 21372</strain>
    </source>
</reference>
<dbReference type="OrthoDB" id="8772754at2"/>
<gene>
    <name evidence="5" type="primary">gstA</name>
    <name evidence="5" type="ORF">F126LOC_008730</name>
    <name evidence="4" type="ORF">H4F48_12625</name>
    <name evidence="3" type="ORF">KU74_09830</name>
</gene>
<dbReference type="CDD" id="cd03188">
    <property type="entry name" value="GST_C_Beta"/>
    <property type="match status" value="1"/>
</dbReference>
<reference evidence="5 7" key="3">
    <citation type="submission" date="2020-11" db="EMBL/GenBank/DDBJ databases">
        <title>Complete genome sequence of Pectobacterium brasiliense strain F126.</title>
        <authorList>
            <person name="Miroshnikov K."/>
            <person name="Vo T.N.H."/>
            <person name="Khodykina M.V."/>
            <person name="Kabanova A.P."/>
            <person name="Shneider M."/>
            <person name="Korzhenkov A."/>
            <person name="Toschakov S.V."/>
            <person name="Miroshnikov K.A."/>
            <person name="Ignatov A.N."/>
            <person name="Mikhailova Y.V."/>
            <person name="Shelenkov A."/>
            <person name="Yanushevich Y.G."/>
            <person name="Evseev P.V."/>
        </authorList>
    </citation>
    <scope>NUCLEOTIDE SEQUENCE [LARGE SCALE GENOMIC DNA]</scope>
    <source>
        <strain evidence="5 7">F126</strain>
    </source>
</reference>
<dbReference type="PANTHER" id="PTHR44051:SF8">
    <property type="entry name" value="GLUTATHIONE S-TRANSFERASE GSTA"/>
    <property type="match status" value="1"/>
</dbReference>
<dbReference type="Proteomes" id="UP000029435">
    <property type="component" value="Unassembled WGS sequence"/>
</dbReference>
<protein>
    <submittedName>
        <fullName evidence="3">Glutathione S-transferase</fullName>
    </submittedName>
    <submittedName>
        <fullName evidence="5">Glutathione transferase GstA</fullName>
        <ecNumber evidence="5">2.5.1.18</ecNumber>
    </submittedName>
</protein>
<evidence type="ECO:0000313" key="3">
    <source>
        <dbReference type="EMBL" id="KGA33777.1"/>
    </source>
</evidence>
<dbReference type="SFLD" id="SFLDS00019">
    <property type="entry name" value="Glutathione_Transferase_(cytos"/>
    <property type="match status" value="1"/>
</dbReference>
<evidence type="ECO:0000313" key="8">
    <source>
        <dbReference type="Proteomes" id="UP000762586"/>
    </source>
</evidence>
<dbReference type="Proteomes" id="UP000269351">
    <property type="component" value="Chromosome"/>
</dbReference>
<dbReference type="SFLD" id="SFLDG00358">
    <property type="entry name" value="Main_(cytGST)"/>
    <property type="match status" value="1"/>
</dbReference>
<evidence type="ECO:0000313" key="4">
    <source>
        <dbReference type="EMBL" id="MBN3106913.1"/>
    </source>
</evidence>
<keyword evidence="5" id="KW-0808">Transferase</keyword>
<dbReference type="PROSITE" id="PS50405">
    <property type="entry name" value="GST_CTER"/>
    <property type="match status" value="1"/>
</dbReference>
<sequence length="202" mass="23251">MKLFYKAESSSLFTHIVLIESKLEFKLEKVNLRTKKTERGTDYTFINPKGMVPALELDDGSVLTEGVAIAEYIADLVPHCNLIAPTGSMARYHTLEWLNYISAELHKTFTPLFRPGTPETYKELLMEYLQVKFRYINLVLSEQNYLVANRFSIADAYLFTVMRWAQSLKLDMFRYPALAAYLDHIAERPSVVTALKVERLKG</sequence>